<organism evidence="2 3">
    <name type="scientific">Arenibacter certesii</name>
    <dbReference type="NCBI Taxonomy" id="228955"/>
    <lineage>
        <taxon>Bacteria</taxon>
        <taxon>Pseudomonadati</taxon>
        <taxon>Bacteroidota</taxon>
        <taxon>Flavobacteriia</taxon>
        <taxon>Flavobacteriales</taxon>
        <taxon>Flavobacteriaceae</taxon>
        <taxon>Arenibacter</taxon>
    </lineage>
</organism>
<feature type="domain" description="Sialidase" evidence="1">
    <location>
        <begin position="141"/>
        <end position="311"/>
    </location>
</feature>
<evidence type="ECO:0000313" key="2">
    <source>
        <dbReference type="EMBL" id="GGW24778.1"/>
    </source>
</evidence>
<evidence type="ECO:0000259" key="1">
    <source>
        <dbReference type="Pfam" id="PF13088"/>
    </source>
</evidence>
<dbReference type="SUPFAM" id="SSF50939">
    <property type="entry name" value="Sialidases"/>
    <property type="match status" value="1"/>
</dbReference>
<reference evidence="2" key="1">
    <citation type="journal article" date="2014" name="Int. J. Syst. Evol. Microbiol.">
        <title>Complete genome sequence of Corynebacterium casei LMG S-19264T (=DSM 44701T), isolated from a smear-ripened cheese.</title>
        <authorList>
            <consortium name="US DOE Joint Genome Institute (JGI-PGF)"/>
            <person name="Walter F."/>
            <person name="Albersmeier A."/>
            <person name="Kalinowski J."/>
            <person name="Ruckert C."/>
        </authorList>
    </citation>
    <scope>NUCLEOTIDE SEQUENCE</scope>
    <source>
        <strain evidence="2">KCTC 12113</strain>
    </source>
</reference>
<reference evidence="2" key="2">
    <citation type="submission" date="2020-09" db="EMBL/GenBank/DDBJ databases">
        <authorList>
            <person name="Sun Q."/>
            <person name="Kim S."/>
        </authorList>
    </citation>
    <scope>NUCLEOTIDE SEQUENCE</scope>
    <source>
        <strain evidence="2">KCTC 12113</strain>
    </source>
</reference>
<dbReference type="PROSITE" id="PS51257">
    <property type="entry name" value="PROKAR_LIPOPROTEIN"/>
    <property type="match status" value="1"/>
</dbReference>
<dbReference type="RefSeq" id="WP_026811868.1">
    <property type="nucleotide sequence ID" value="NZ_BMWP01000003.1"/>
</dbReference>
<accession>A0A918IPQ5</accession>
<dbReference type="AlphaFoldDB" id="A0A918IPQ5"/>
<dbReference type="InterPro" id="IPR036278">
    <property type="entry name" value="Sialidase_sf"/>
</dbReference>
<gene>
    <name evidence="2" type="ORF">GCM10007383_06820</name>
</gene>
<dbReference type="PANTHER" id="PTHR43752">
    <property type="entry name" value="BNR/ASP-BOX REPEAT FAMILY PROTEIN"/>
    <property type="match status" value="1"/>
</dbReference>
<name>A0A918IPQ5_9FLAO</name>
<protein>
    <recommendedName>
        <fullName evidence="1">Sialidase domain-containing protein</fullName>
    </recommendedName>
</protein>
<dbReference type="Proteomes" id="UP000634668">
    <property type="component" value="Unassembled WGS sequence"/>
</dbReference>
<dbReference type="CDD" id="cd15482">
    <property type="entry name" value="Sialidase_non-viral"/>
    <property type="match status" value="1"/>
</dbReference>
<dbReference type="EMBL" id="BMWP01000003">
    <property type="protein sequence ID" value="GGW24778.1"/>
    <property type="molecule type" value="Genomic_DNA"/>
</dbReference>
<keyword evidence="3" id="KW-1185">Reference proteome</keyword>
<proteinExistence type="predicted"/>
<dbReference type="Pfam" id="PF13088">
    <property type="entry name" value="BNR_2"/>
    <property type="match status" value="1"/>
</dbReference>
<dbReference type="Gene3D" id="2.120.10.10">
    <property type="match status" value="1"/>
</dbReference>
<comment type="caution">
    <text evidence="2">The sequence shown here is derived from an EMBL/GenBank/DDBJ whole genome shotgun (WGS) entry which is preliminary data.</text>
</comment>
<evidence type="ECO:0000313" key="3">
    <source>
        <dbReference type="Proteomes" id="UP000634668"/>
    </source>
</evidence>
<dbReference type="PANTHER" id="PTHR43752:SF2">
    <property type="entry name" value="BNR_ASP-BOX REPEAT FAMILY PROTEIN"/>
    <property type="match status" value="1"/>
</dbReference>
<dbReference type="InterPro" id="IPR011040">
    <property type="entry name" value="Sialidase"/>
</dbReference>
<sequence length="564" mass="63776">MIRSSILRNIGISFIILSTSCGSRLDKIYEPTLVGTPPYNAFIGLVRLDNGEIRHYNYGEGNKEDHSFYIRSQDNGFTWDTIQVENKWIGADVKSPISGEYIRLETSENGVLALRSNGSIDGDWTKSLVYETKEGEGSYIMLKPPVTIRKGTRILVGAHSTARFGCGVFYSDDDGDSWKRSQFVQSPHHQPGGVHLGKRWNHGAVEPTVIELQDGRIWMIARTAQDEHYESFSEDGGETWSELTPSPFYGTITMPTMNRLVDGRLLFIWNNTTPLPEKEGNDGVWEDVFTNRDVLHAAISEDDGKTWKGFRELILNPNRNDPDYGEADQSLSLDMSVHQTQSVELQGGKILVSLGQHAEHRKMLLFDSEWLNETSREDNFSTGLENWSTFLYKKGIVGHCAYNRDKGAHLVADPEEPKKQVLKIVRKDSEDLEIANQGAVWNFPALQKGRFKTSVYIPEGSHGGRISLNDRWFNPSDTTAYKFAMYNFAIKELQPNQWQTLVFNYDLSGKNKNCIVTDEAGNEIATLFLNRESIHGLSYVHFISTARQEDKQGFYVGYVRSGPS</sequence>